<protein>
    <submittedName>
        <fullName evidence="5">LacI family DNA-binding transcriptional regulator</fullName>
    </submittedName>
</protein>
<dbReference type="InterPro" id="IPR028082">
    <property type="entry name" value="Peripla_BP_I"/>
</dbReference>
<dbReference type="AlphaFoldDB" id="A0A926IHD6"/>
<evidence type="ECO:0000256" key="1">
    <source>
        <dbReference type="ARBA" id="ARBA00023015"/>
    </source>
</evidence>
<evidence type="ECO:0000256" key="3">
    <source>
        <dbReference type="ARBA" id="ARBA00023163"/>
    </source>
</evidence>
<dbReference type="GO" id="GO:0000976">
    <property type="term" value="F:transcription cis-regulatory region binding"/>
    <property type="evidence" value="ECO:0007669"/>
    <property type="project" value="TreeGrafter"/>
</dbReference>
<dbReference type="SUPFAM" id="SSF53822">
    <property type="entry name" value="Periplasmic binding protein-like I"/>
    <property type="match status" value="1"/>
</dbReference>
<reference evidence="5" key="1">
    <citation type="submission" date="2020-08" db="EMBL/GenBank/DDBJ databases">
        <title>Genome public.</title>
        <authorList>
            <person name="Liu C."/>
            <person name="Sun Q."/>
        </authorList>
    </citation>
    <scope>NUCLEOTIDE SEQUENCE</scope>
    <source>
        <strain evidence="5">NSJ-64</strain>
    </source>
</reference>
<keyword evidence="1" id="KW-0805">Transcription regulation</keyword>
<keyword evidence="6" id="KW-1185">Reference proteome</keyword>
<dbReference type="PANTHER" id="PTHR30146">
    <property type="entry name" value="LACI-RELATED TRANSCRIPTIONAL REPRESSOR"/>
    <property type="match status" value="1"/>
</dbReference>
<dbReference type="Gene3D" id="3.40.50.2300">
    <property type="match status" value="2"/>
</dbReference>
<dbReference type="Proteomes" id="UP000623678">
    <property type="component" value="Unassembled WGS sequence"/>
</dbReference>
<proteinExistence type="predicted"/>
<dbReference type="PANTHER" id="PTHR30146:SF109">
    <property type="entry name" value="HTH-TYPE TRANSCRIPTIONAL REGULATOR GALS"/>
    <property type="match status" value="1"/>
</dbReference>
<dbReference type="RefSeq" id="WP_262395523.1">
    <property type="nucleotide sequence ID" value="NZ_JACRTD010000006.1"/>
</dbReference>
<accession>A0A926IHD6</accession>
<keyword evidence="2 5" id="KW-0238">DNA-binding</keyword>
<evidence type="ECO:0000256" key="2">
    <source>
        <dbReference type="ARBA" id="ARBA00023125"/>
    </source>
</evidence>
<evidence type="ECO:0000313" key="6">
    <source>
        <dbReference type="Proteomes" id="UP000623678"/>
    </source>
</evidence>
<feature type="domain" description="Transcriptional regulator LacI/GalR-like sensor" evidence="4">
    <location>
        <begin position="25"/>
        <end position="124"/>
    </location>
</feature>
<dbReference type="GO" id="GO:0003700">
    <property type="term" value="F:DNA-binding transcription factor activity"/>
    <property type="evidence" value="ECO:0007669"/>
    <property type="project" value="TreeGrafter"/>
</dbReference>
<dbReference type="EMBL" id="JACRTD010000006">
    <property type="protein sequence ID" value="MBC8585809.1"/>
    <property type="molecule type" value="Genomic_DNA"/>
</dbReference>
<sequence length="138" mass="15535">MIFLVFYTDSNRNFDNIQKQLTGYLKSRPYPDCLLATNGVVTLAALAAFSDLGIKCPQDVGLMGFCDYSWTWLFQPHLSMVDLPIYDMGTRAMKILIDKIENSQETVGKQHIELPAKLVIRDSCGAYKGPARNAYPHL</sequence>
<comment type="caution">
    <text evidence="5">The sequence shown here is derived from an EMBL/GenBank/DDBJ whole genome shotgun (WGS) entry which is preliminary data.</text>
</comment>
<evidence type="ECO:0000259" key="4">
    <source>
        <dbReference type="Pfam" id="PF13377"/>
    </source>
</evidence>
<dbReference type="Pfam" id="PF13377">
    <property type="entry name" value="Peripla_BP_3"/>
    <property type="match status" value="1"/>
</dbReference>
<name>A0A926IHD6_9FIRM</name>
<gene>
    <name evidence="5" type="ORF">H8705_09450</name>
</gene>
<keyword evidence="3" id="KW-0804">Transcription</keyword>
<dbReference type="InterPro" id="IPR046335">
    <property type="entry name" value="LacI/GalR-like_sensor"/>
</dbReference>
<evidence type="ECO:0000313" key="5">
    <source>
        <dbReference type="EMBL" id="MBC8585809.1"/>
    </source>
</evidence>
<organism evidence="5 6">
    <name type="scientific">Youxingia wuxianensis</name>
    <dbReference type="NCBI Taxonomy" id="2763678"/>
    <lineage>
        <taxon>Bacteria</taxon>
        <taxon>Bacillati</taxon>
        <taxon>Bacillota</taxon>
        <taxon>Clostridia</taxon>
        <taxon>Eubacteriales</taxon>
        <taxon>Oscillospiraceae</taxon>
        <taxon>Youxingia</taxon>
    </lineage>
</organism>